<evidence type="ECO:0000256" key="1">
    <source>
        <dbReference type="SAM" id="MobiDB-lite"/>
    </source>
</evidence>
<sequence length="593" mass="66465">MCFIFTCCGWMVDLLQRLWTFTMTCCISSAVGCVMLTSSMSGIALGYNYSLAEYIELKETNVSIYLKRGVFDDEVADDMDWRRAGRQPVAGHIGDNNLRTGAPADEDVSTTLRSGRRLDDSIFESDQNNFEGALMKLTAKPPYESTEHHFVTEDKEMGEVVTKHPAGSLDQMKAIQSLIDSRRAMAAGTTYSPLATYESPNNLPFLPFNNNPNEPGNPNAQYRRVLNQMHAIHPPNVNPARYAVPDVDIGSGYNWLVPKKPDQFPKSNLPDYVMLSPTYPPAITVQPGTVRPGGPVKKYDEEQDLKVKGAVIFATRTIAKAQTTKKAILEKFEKESEAFNEKFLIEGDEPSKNDVVKLPNLAKSSEEEYEDEIKGLPVRKRRSVKAKSQNGNESPTETNAPFDNVSEKNNGATYSSKNIFTTIVWITNKQYNNKSIVNKVNHVVENNYSQIDNGTATDRNINQHTDRNEQSNKNKIGLEQHPNGKYANDDSKNFLSRLIKGMEIKKALTAETTPEAYFDTVKKNVKIRRRPFESKIVSSKYEPFNKPARMIDSKETLSNQQLINSISVNLNDAGLLRNPTSSTFVKLLQSTLT</sequence>
<proteinExistence type="predicted"/>
<feature type="compositionally biased region" description="Polar residues" evidence="1">
    <location>
        <begin position="454"/>
        <end position="463"/>
    </location>
</feature>
<feature type="region of interest" description="Disordered" evidence="1">
    <location>
        <begin position="380"/>
        <end position="411"/>
    </location>
</feature>
<organism evidence="2">
    <name type="scientific">Heliothis virescens</name>
    <name type="common">Tobacco budworm moth</name>
    <dbReference type="NCBI Taxonomy" id="7102"/>
    <lineage>
        <taxon>Eukaryota</taxon>
        <taxon>Metazoa</taxon>
        <taxon>Ecdysozoa</taxon>
        <taxon>Arthropoda</taxon>
        <taxon>Hexapoda</taxon>
        <taxon>Insecta</taxon>
        <taxon>Pterygota</taxon>
        <taxon>Neoptera</taxon>
        <taxon>Endopterygota</taxon>
        <taxon>Lepidoptera</taxon>
        <taxon>Glossata</taxon>
        <taxon>Ditrysia</taxon>
        <taxon>Noctuoidea</taxon>
        <taxon>Noctuidae</taxon>
        <taxon>Heliothinae</taxon>
        <taxon>Heliothis</taxon>
    </lineage>
</organism>
<dbReference type="EMBL" id="NWSH01002342">
    <property type="protein sequence ID" value="PCG68490.1"/>
    <property type="molecule type" value="Genomic_DNA"/>
</dbReference>
<feature type="region of interest" description="Disordered" evidence="1">
    <location>
        <begin position="454"/>
        <end position="487"/>
    </location>
</feature>
<evidence type="ECO:0000313" key="2">
    <source>
        <dbReference type="EMBL" id="PCG68490.1"/>
    </source>
</evidence>
<protein>
    <submittedName>
        <fullName evidence="2">Uncharacterized protein</fullName>
    </submittedName>
</protein>
<feature type="compositionally biased region" description="Basic and acidic residues" evidence="1">
    <location>
        <begin position="464"/>
        <end position="478"/>
    </location>
</feature>
<comment type="caution">
    <text evidence="2">The sequence shown here is derived from an EMBL/GenBank/DDBJ whole genome shotgun (WGS) entry which is preliminary data.</text>
</comment>
<reference evidence="2" key="1">
    <citation type="submission" date="2017-09" db="EMBL/GenBank/DDBJ databases">
        <title>Contemporary evolution of a Lepidopteran species, Heliothis virescens, in response to modern agricultural practices.</title>
        <authorList>
            <person name="Fritz M.L."/>
            <person name="Deyonke A.M."/>
            <person name="Papanicolaou A."/>
            <person name="Micinski S."/>
            <person name="Westbrook J."/>
            <person name="Gould F."/>
        </authorList>
    </citation>
    <scope>NUCLEOTIDE SEQUENCE [LARGE SCALE GENOMIC DNA]</scope>
    <source>
        <strain evidence="2">HvINT-</strain>
        <tissue evidence="2">Whole body</tissue>
    </source>
</reference>
<accession>A0A2A4JAP3</accession>
<dbReference type="AlphaFoldDB" id="A0A2A4JAP3"/>
<feature type="compositionally biased region" description="Polar residues" evidence="1">
    <location>
        <begin position="386"/>
        <end position="411"/>
    </location>
</feature>
<gene>
    <name evidence="2" type="ORF">B5V51_5180</name>
</gene>
<name>A0A2A4JAP3_HELVI</name>